<dbReference type="GO" id="GO:0004803">
    <property type="term" value="F:transposase activity"/>
    <property type="evidence" value="ECO:0007669"/>
    <property type="project" value="InterPro"/>
</dbReference>
<reference evidence="2 3" key="1">
    <citation type="submission" date="2018-12" db="EMBL/GenBank/DDBJ databases">
        <authorList>
            <consortium name="Pathogen Informatics"/>
        </authorList>
    </citation>
    <scope>NUCLEOTIDE SEQUENCE [LARGE SCALE GENOMIC DNA]</scope>
    <source>
        <strain evidence="2 3">NCTC12227</strain>
    </source>
</reference>
<evidence type="ECO:0000259" key="1">
    <source>
        <dbReference type="SMART" id="SM01321"/>
    </source>
</evidence>
<dbReference type="STRING" id="326522.BWD08_10705"/>
<dbReference type="InterPro" id="IPR002686">
    <property type="entry name" value="Transposase_17"/>
</dbReference>
<dbReference type="InterPro" id="IPR052715">
    <property type="entry name" value="RAYT_transposase"/>
</dbReference>
<dbReference type="OrthoDB" id="9794403at2"/>
<dbReference type="RefSeq" id="WP_126304329.1">
    <property type="nucleotide sequence ID" value="NZ_LR134516.1"/>
</dbReference>
<dbReference type="GO" id="GO:0032259">
    <property type="term" value="P:methylation"/>
    <property type="evidence" value="ECO:0007669"/>
    <property type="project" value="UniProtKB-KW"/>
</dbReference>
<dbReference type="GO" id="GO:0043565">
    <property type="term" value="F:sequence-specific DNA binding"/>
    <property type="evidence" value="ECO:0007669"/>
    <property type="project" value="TreeGrafter"/>
</dbReference>
<proteinExistence type="predicted"/>
<dbReference type="Proteomes" id="UP000268229">
    <property type="component" value="Chromosome"/>
</dbReference>
<dbReference type="NCBIfam" id="NF047646">
    <property type="entry name" value="REP_Tyr_transpos"/>
    <property type="match status" value="1"/>
</dbReference>
<evidence type="ECO:0000313" key="3">
    <source>
        <dbReference type="Proteomes" id="UP000268229"/>
    </source>
</evidence>
<sequence>MSRYRRNYLAGGTFFFTVKLADPKSRLLVEHIDLLREAYASVQKRYPFETVAICVMPNHLHAIWTLPDGDSDYSLRWRLIKTGFSNHFSASNALSASKQRRHEKGIWQRRFYEHTVRDNADLQRCVDYVHFNPIKHGFAASVKDWPFSSFHRFVRDGLLPPDWGGTSETLVMNFGE</sequence>
<dbReference type="InterPro" id="IPR036515">
    <property type="entry name" value="Transposase_17_sf"/>
</dbReference>
<dbReference type="GO" id="GO:0008168">
    <property type="term" value="F:methyltransferase activity"/>
    <property type="evidence" value="ECO:0007669"/>
    <property type="project" value="UniProtKB-KW"/>
</dbReference>
<dbReference type="EMBL" id="LR134516">
    <property type="protein sequence ID" value="VEJ21024.1"/>
    <property type="molecule type" value="Genomic_DNA"/>
</dbReference>
<dbReference type="SMART" id="SM01321">
    <property type="entry name" value="Y1_Tnp"/>
    <property type="match status" value="1"/>
</dbReference>
<keyword evidence="3" id="KW-1185">Reference proteome</keyword>
<dbReference type="Gene3D" id="3.30.70.1290">
    <property type="entry name" value="Transposase IS200-like"/>
    <property type="match status" value="1"/>
</dbReference>
<dbReference type="KEGG" id="nani:NCTC12227_00746"/>
<dbReference type="AlphaFoldDB" id="A0A448UAY3"/>
<name>A0A448UAY3_9NEIS</name>
<dbReference type="SUPFAM" id="SSF143422">
    <property type="entry name" value="Transposase IS200-like"/>
    <property type="match status" value="1"/>
</dbReference>
<dbReference type="GO" id="GO:0006313">
    <property type="term" value="P:DNA transposition"/>
    <property type="evidence" value="ECO:0007669"/>
    <property type="project" value="InterPro"/>
</dbReference>
<dbReference type="PANTHER" id="PTHR36966">
    <property type="entry name" value="REP-ASSOCIATED TYROSINE TRANSPOSASE"/>
    <property type="match status" value="1"/>
</dbReference>
<evidence type="ECO:0000313" key="2">
    <source>
        <dbReference type="EMBL" id="VEJ21024.1"/>
    </source>
</evidence>
<accession>A0A448UAY3</accession>
<dbReference type="Pfam" id="PF01797">
    <property type="entry name" value="Y1_Tnp"/>
    <property type="match status" value="1"/>
</dbReference>
<dbReference type="PANTHER" id="PTHR36966:SF1">
    <property type="entry name" value="REP-ASSOCIATED TYROSINE TRANSPOSASE"/>
    <property type="match status" value="1"/>
</dbReference>
<protein>
    <submittedName>
        <fullName evidence="2">Putative type I restriction-modification system DNA methylase</fullName>
    </submittedName>
</protein>
<gene>
    <name evidence="2" type="ORF">NCTC12227_00746</name>
</gene>
<organism evidence="2 3">
    <name type="scientific">Neisseria animaloris</name>
    <dbReference type="NCBI Taxonomy" id="326522"/>
    <lineage>
        <taxon>Bacteria</taxon>
        <taxon>Pseudomonadati</taxon>
        <taxon>Pseudomonadota</taxon>
        <taxon>Betaproteobacteria</taxon>
        <taxon>Neisseriales</taxon>
        <taxon>Neisseriaceae</taxon>
        <taxon>Neisseria</taxon>
    </lineage>
</organism>
<keyword evidence="2" id="KW-0489">Methyltransferase</keyword>
<keyword evidence="2" id="KW-0808">Transferase</keyword>
<feature type="domain" description="Transposase IS200-like" evidence="1">
    <location>
        <begin position="9"/>
        <end position="132"/>
    </location>
</feature>